<evidence type="ECO:0000313" key="2">
    <source>
        <dbReference type="EMBL" id="NOT33610.1"/>
    </source>
</evidence>
<dbReference type="Pfam" id="PF05742">
    <property type="entry name" value="TANGO2"/>
    <property type="match status" value="1"/>
</dbReference>
<accession>A0A849SQD1</accession>
<dbReference type="PANTHER" id="PTHR17985">
    <property type="entry name" value="SER/THR-RICH PROTEIN T10 IN DGCR REGION"/>
    <property type="match status" value="1"/>
</dbReference>
<evidence type="ECO:0008006" key="4">
    <source>
        <dbReference type="Google" id="ProtNLM"/>
    </source>
</evidence>
<comment type="caution">
    <text evidence="2">The sequence shown here is derived from an EMBL/GenBank/DDBJ whole genome shotgun (WGS) entry which is preliminary data.</text>
</comment>
<protein>
    <recommendedName>
        <fullName evidence="4">NRDE family protein</fullName>
    </recommendedName>
</protein>
<feature type="region of interest" description="Disordered" evidence="1">
    <location>
        <begin position="70"/>
        <end position="90"/>
    </location>
</feature>
<dbReference type="AlphaFoldDB" id="A0A849SQD1"/>
<dbReference type="Proteomes" id="UP000580839">
    <property type="component" value="Unassembled WGS sequence"/>
</dbReference>
<reference evidence="2 3" key="1">
    <citation type="submission" date="2020-04" db="EMBL/GenBank/DDBJ databases">
        <title>Metagenomic profiling of ammonia- and methane-oxidizing microorganisms in a Dutch drinking water treatment plant.</title>
        <authorList>
            <person name="Poghosyan L."/>
            <person name="Leucker S."/>
        </authorList>
    </citation>
    <scope>NUCLEOTIDE SEQUENCE [LARGE SCALE GENOMIC DNA]</scope>
    <source>
        <strain evidence="2">S-RSF-IL-03</strain>
    </source>
</reference>
<sequence>SRFAPGTLIVGANRDERPERPCEGPGVLSEAPHVVGGRDRGAGGTWLAVRERRAIVALLNRRDESSSVNGFSNGLVAGSPNGSSAGPTERRSRGLLALDVACAPEGFENALDASAEHRGLLAKIRATTRDPLGVSALARAFAALWESRYAPCSLVWASPESAWVLSLDGGRAPRVAPISDGWHVITHRDLDDESEPRTAHLLEQLEYFRPRSVEKAEQRLGDLLRTHGDAARDSGRAALPPVCVHEGGMVTVSSSLVFVDGDNGRYFHADGRPCERRFEDRSSLLRGVAHTG</sequence>
<dbReference type="InterPro" id="IPR008551">
    <property type="entry name" value="TANGO2"/>
</dbReference>
<feature type="non-terminal residue" evidence="2">
    <location>
        <position position="1"/>
    </location>
</feature>
<feature type="region of interest" description="Disordered" evidence="1">
    <location>
        <begin position="1"/>
        <end position="27"/>
    </location>
</feature>
<organism evidence="2 3">
    <name type="scientific">Eiseniibacteriota bacterium</name>
    <dbReference type="NCBI Taxonomy" id="2212470"/>
    <lineage>
        <taxon>Bacteria</taxon>
        <taxon>Candidatus Eiseniibacteriota</taxon>
    </lineage>
</organism>
<name>A0A849SQD1_UNCEI</name>
<dbReference type="EMBL" id="JABFRW010000056">
    <property type="protein sequence ID" value="NOT33610.1"/>
    <property type="molecule type" value="Genomic_DNA"/>
</dbReference>
<feature type="compositionally biased region" description="Basic and acidic residues" evidence="1">
    <location>
        <begin position="13"/>
        <end position="22"/>
    </location>
</feature>
<evidence type="ECO:0000313" key="3">
    <source>
        <dbReference type="Proteomes" id="UP000580839"/>
    </source>
</evidence>
<gene>
    <name evidence="2" type="ORF">HOP12_05495</name>
</gene>
<evidence type="ECO:0000256" key="1">
    <source>
        <dbReference type="SAM" id="MobiDB-lite"/>
    </source>
</evidence>
<proteinExistence type="predicted"/>
<dbReference type="PANTHER" id="PTHR17985:SF8">
    <property type="entry name" value="TRANSPORT AND GOLGI ORGANIZATION PROTEIN 2 HOMOLOG"/>
    <property type="match status" value="1"/>
</dbReference>